<dbReference type="Proteomes" id="UP000321168">
    <property type="component" value="Unassembled WGS sequence"/>
</dbReference>
<dbReference type="RefSeq" id="WP_147015315.1">
    <property type="nucleotide sequence ID" value="NZ_VORB01000011.1"/>
</dbReference>
<dbReference type="SUPFAM" id="SSF52172">
    <property type="entry name" value="CheY-like"/>
    <property type="match status" value="1"/>
</dbReference>
<evidence type="ECO:0000313" key="3">
    <source>
        <dbReference type="EMBL" id="TXC76077.1"/>
    </source>
</evidence>
<evidence type="ECO:0000259" key="2">
    <source>
        <dbReference type="PROSITE" id="PS50110"/>
    </source>
</evidence>
<dbReference type="InterPro" id="IPR011006">
    <property type="entry name" value="CheY-like_superfamily"/>
</dbReference>
<dbReference type="OrthoDB" id="673128at2"/>
<evidence type="ECO:0000313" key="4">
    <source>
        <dbReference type="Proteomes" id="UP000321168"/>
    </source>
</evidence>
<organism evidence="3 4">
    <name type="scientific">Luteibaculum oceani</name>
    <dbReference type="NCBI Taxonomy" id="1294296"/>
    <lineage>
        <taxon>Bacteria</taxon>
        <taxon>Pseudomonadati</taxon>
        <taxon>Bacteroidota</taxon>
        <taxon>Flavobacteriia</taxon>
        <taxon>Flavobacteriales</taxon>
        <taxon>Luteibaculaceae</taxon>
        <taxon>Luteibaculum</taxon>
    </lineage>
</organism>
<comment type="caution">
    <text evidence="3">The sequence shown here is derived from an EMBL/GenBank/DDBJ whole genome shotgun (WGS) entry which is preliminary data.</text>
</comment>
<keyword evidence="1" id="KW-0597">Phosphoprotein</keyword>
<dbReference type="SMART" id="SM00448">
    <property type="entry name" value="REC"/>
    <property type="match status" value="1"/>
</dbReference>
<dbReference type="PROSITE" id="PS50110">
    <property type="entry name" value="RESPONSE_REGULATORY"/>
    <property type="match status" value="1"/>
</dbReference>
<dbReference type="InterPro" id="IPR052893">
    <property type="entry name" value="TCS_response_regulator"/>
</dbReference>
<dbReference type="PANTHER" id="PTHR44520">
    <property type="entry name" value="RESPONSE REGULATOR RCP1-RELATED"/>
    <property type="match status" value="1"/>
</dbReference>
<proteinExistence type="predicted"/>
<protein>
    <submittedName>
        <fullName evidence="3">Response regulator</fullName>
    </submittedName>
</protein>
<accession>A0A5C6US67</accession>
<dbReference type="Gene3D" id="3.40.50.2300">
    <property type="match status" value="1"/>
</dbReference>
<dbReference type="AlphaFoldDB" id="A0A5C6US67"/>
<dbReference type="EMBL" id="VORB01000011">
    <property type="protein sequence ID" value="TXC76077.1"/>
    <property type="molecule type" value="Genomic_DNA"/>
</dbReference>
<dbReference type="InterPro" id="IPR001789">
    <property type="entry name" value="Sig_transdc_resp-reg_receiver"/>
</dbReference>
<dbReference type="PANTHER" id="PTHR44520:SF2">
    <property type="entry name" value="RESPONSE REGULATOR RCP1"/>
    <property type="match status" value="1"/>
</dbReference>
<name>A0A5C6US67_9FLAO</name>
<gene>
    <name evidence="3" type="ORF">FRX97_11225</name>
</gene>
<feature type="modified residue" description="4-aspartylphosphate" evidence="1">
    <location>
        <position position="61"/>
    </location>
</feature>
<evidence type="ECO:0000256" key="1">
    <source>
        <dbReference type="PROSITE-ProRule" id="PRU00169"/>
    </source>
</evidence>
<keyword evidence="4" id="KW-1185">Reference proteome</keyword>
<feature type="domain" description="Response regulatory" evidence="2">
    <location>
        <begin position="4"/>
        <end position="131"/>
    </location>
</feature>
<reference evidence="3 4" key="1">
    <citation type="submission" date="2019-08" db="EMBL/GenBank/DDBJ databases">
        <title>Genome of Luteibaculum oceani JCM 18817.</title>
        <authorList>
            <person name="Bowman J.P."/>
        </authorList>
    </citation>
    <scope>NUCLEOTIDE SEQUENCE [LARGE SCALE GENOMIC DNA]</scope>
    <source>
        <strain evidence="3 4">JCM 18817</strain>
    </source>
</reference>
<dbReference type="Pfam" id="PF00072">
    <property type="entry name" value="Response_reg"/>
    <property type="match status" value="1"/>
</dbReference>
<dbReference type="GO" id="GO:0000160">
    <property type="term" value="P:phosphorelay signal transduction system"/>
    <property type="evidence" value="ECO:0007669"/>
    <property type="project" value="InterPro"/>
</dbReference>
<sequence length="138" mass="15648">MLNKILLVDDDQPTNLLNTIIIERLNCCKEIVCKERGDLAIDYLQELFEKGELAPDLILLDINMPGMNGWEFLEAYDKLDQKAKAKVIIVMLTTSLSRTDSDKAKKIGILKAFESKPLSKGKMAKILKKHFPDLELTL</sequence>